<feature type="region of interest" description="Disordered" evidence="1">
    <location>
        <begin position="1"/>
        <end position="22"/>
    </location>
</feature>
<name>A0ABQ3S2K5_9ACTN</name>
<reference evidence="3" key="1">
    <citation type="submission" date="2023-07" db="EMBL/GenBank/DDBJ databases">
        <title>Whole genome shotgun sequence of Streptomyces cacaoi subsp. asoensis NBRC 13813.</title>
        <authorList>
            <person name="Komaki H."/>
            <person name="Tamura T."/>
        </authorList>
    </citation>
    <scope>NUCLEOTIDE SEQUENCE [LARGE SCALE GENOMIC DNA]</scope>
    <source>
        <strain evidence="3">NBRC 13813</strain>
    </source>
</reference>
<comment type="caution">
    <text evidence="2">The sequence shown here is derived from an EMBL/GenBank/DDBJ whole genome shotgun (WGS) entry which is preliminary data.</text>
</comment>
<protein>
    <submittedName>
        <fullName evidence="2">Uncharacterized protein</fullName>
    </submittedName>
</protein>
<dbReference type="Proteomes" id="UP000649259">
    <property type="component" value="Unassembled WGS sequence"/>
</dbReference>
<sequence>MVCHRVGYSSESVPRPPGRVHDRTARRALARPGALGSVTKTCHRTGLVFLAGTPGIPDAVAMRKPAGKTVRDTAGRCRAVPTRPGPTMRWARVPEVAGYLCPGTTPLDPTDPAKDES</sequence>
<gene>
    <name evidence="2" type="ORF">Saso_40030</name>
</gene>
<accession>A0ABQ3S2K5</accession>
<keyword evidence="3" id="KW-1185">Reference proteome</keyword>
<evidence type="ECO:0000313" key="2">
    <source>
        <dbReference type="EMBL" id="GHI62353.1"/>
    </source>
</evidence>
<proteinExistence type="predicted"/>
<evidence type="ECO:0000256" key="1">
    <source>
        <dbReference type="SAM" id="MobiDB-lite"/>
    </source>
</evidence>
<evidence type="ECO:0000313" key="3">
    <source>
        <dbReference type="Proteomes" id="UP000649259"/>
    </source>
</evidence>
<organism evidence="2 3">
    <name type="scientific">Streptomyces asoensis</name>
    <dbReference type="NCBI Taxonomy" id="249586"/>
    <lineage>
        <taxon>Bacteria</taxon>
        <taxon>Bacillati</taxon>
        <taxon>Actinomycetota</taxon>
        <taxon>Actinomycetes</taxon>
        <taxon>Kitasatosporales</taxon>
        <taxon>Streptomycetaceae</taxon>
        <taxon>Streptomyces</taxon>
    </lineage>
</organism>
<dbReference type="EMBL" id="BNEB01000003">
    <property type="protein sequence ID" value="GHI62353.1"/>
    <property type="molecule type" value="Genomic_DNA"/>
</dbReference>